<name>A0ABW8JYZ2_9GAMM</name>
<organism evidence="1 2">
    <name type="scientific">Dyella ginsengisoli</name>
    <dbReference type="NCBI Taxonomy" id="363848"/>
    <lineage>
        <taxon>Bacteria</taxon>
        <taxon>Pseudomonadati</taxon>
        <taxon>Pseudomonadota</taxon>
        <taxon>Gammaproteobacteria</taxon>
        <taxon>Lysobacterales</taxon>
        <taxon>Rhodanobacteraceae</taxon>
        <taxon>Dyella</taxon>
    </lineage>
</organism>
<dbReference type="RefSeq" id="WP_404635310.1">
    <property type="nucleotide sequence ID" value="NZ_JADIKM010000005.1"/>
</dbReference>
<evidence type="ECO:0000313" key="1">
    <source>
        <dbReference type="EMBL" id="MFK2905679.1"/>
    </source>
</evidence>
<gene>
    <name evidence="1" type="ORF">ISP17_17100</name>
</gene>
<reference evidence="1 2" key="1">
    <citation type="submission" date="2020-10" db="EMBL/GenBank/DDBJ databases">
        <title>Phylogeny of dyella-like bacteria.</title>
        <authorList>
            <person name="Fu J."/>
        </authorList>
    </citation>
    <scope>NUCLEOTIDE SEQUENCE [LARGE SCALE GENOMIC DNA]</scope>
    <source>
        <strain evidence="1 2">Gsoil3046</strain>
    </source>
</reference>
<keyword evidence="2" id="KW-1185">Reference proteome</keyword>
<protein>
    <submittedName>
        <fullName evidence="1">Uncharacterized protein</fullName>
    </submittedName>
</protein>
<sequence length="193" mass="21468">MAGEPTETDELLAWLLVNPLKLEDAVSLAVGRTPVFGTPHPRTFTPLLRAAETALETGELKPANGWLNRKARRHHSTDYIEPEVDQAVFRAWLEKALPSQLRGGAFFFFLEPGGWPEVGEDKPPKKKPFDGRERNTLLRILRALDAMAGLPVRGASGVVERELETLGFNTPKEAAIRRLLEESRALEPDTNPL</sequence>
<dbReference type="Proteomes" id="UP001620460">
    <property type="component" value="Unassembled WGS sequence"/>
</dbReference>
<proteinExistence type="predicted"/>
<evidence type="ECO:0000313" key="2">
    <source>
        <dbReference type="Proteomes" id="UP001620460"/>
    </source>
</evidence>
<comment type="caution">
    <text evidence="1">The sequence shown here is derived from an EMBL/GenBank/DDBJ whole genome shotgun (WGS) entry which is preliminary data.</text>
</comment>
<dbReference type="EMBL" id="JADIKM010000005">
    <property type="protein sequence ID" value="MFK2905679.1"/>
    <property type="molecule type" value="Genomic_DNA"/>
</dbReference>
<accession>A0ABW8JYZ2</accession>